<proteinExistence type="predicted"/>
<name>A0A840F5Q2_9ACTN</name>
<dbReference type="EMBL" id="JACIFP010000001">
    <property type="protein sequence ID" value="MBB4136839.1"/>
    <property type="molecule type" value="Genomic_DNA"/>
</dbReference>
<dbReference type="AlphaFoldDB" id="A0A840F5Q2"/>
<comment type="caution">
    <text evidence="1">The sequence shown here is derived from an EMBL/GenBank/DDBJ whole genome shotgun (WGS) entry which is preliminary data.</text>
</comment>
<organism evidence="1 2">
    <name type="scientific">Gordonia humi</name>
    <dbReference type="NCBI Taxonomy" id="686429"/>
    <lineage>
        <taxon>Bacteria</taxon>
        <taxon>Bacillati</taxon>
        <taxon>Actinomycetota</taxon>
        <taxon>Actinomycetes</taxon>
        <taxon>Mycobacteriales</taxon>
        <taxon>Gordoniaceae</taxon>
        <taxon>Gordonia</taxon>
    </lineage>
</organism>
<reference evidence="1 2" key="1">
    <citation type="submission" date="2020-08" db="EMBL/GenBank/DDBJ databases">
        <title>Sequencing the genomes of 1000 actinobacteria strains.</title>
        <authorList>
            <person name="Klenk H.-P."/>
        </authorList>
    </citation>
    <scope>NUCLEOTIDE SEQUENCE [LARGE SCALE GENOMIC DNA]</scope>
    <source>
        <strain evidence="1 2">DSM 45298</strain>
    </source>
</reference>
<keyword evidence="2" id="KW-1185">Reference proteome</keyword>
<sequence length="185" mass="21042">MNRSSPPTTGRCAVCAKVSFTSRQAARRAARRHSTFDVQPYRCPAGNGIHLGHRPSGVARGELTRGEFNRGVRPHRTRPVAEAVRARFDDIFPPAELNAFGPDFARELVALHEVLGDWPTWRQSLLRFASSADHPAQRLLTPSAGHPRYQWREDSTRLLMEELRDFRWIEFTDAPRSLRPGTRAY</sequence>
<dbReference type="Proteomes" id="UP000551501">
    <property type="component" value="Unassembled WGS sequence"/>
</dbReference>
<protein>
    <submittedName>
        <fullName evidence="1">Uncharacterized protein</fullName>
    </submittedName>
</protein>
<gene>
    <name evidence="1" type="ORF">BKA16_003391</name>
</gene>
<evidence type="ECO:0000313" key="1">
    <source>
        <dbReference type="EMBL" id="MBB4136839.1"/>
    </source>
</evidence>
<accession>A0A840F5Q2</accession>
<evidence type="ECO:0000313" key="2">
    <source>
        <dbReference type="Proteomes" id="UP000551501"/>
    </source>
</evidence>
<dbReference type="RefSeq" id="WP_183371766.1">
    <property type="nucleotide sequence ID" value="NZ_BAABHL010000126.1"/>
</dbReference>